<reference evidence="1 2" key="1">
    <citation type="journal article" date="2019" name="Nat. Ecol. Evol.">
        <title>Megaphylogeny resolves global patterns of mushroom evolution.</title>
        <authorList>
            <person name="Varga T."/>
            <person name="Krizsan K."/>
            <person name="Foldi C."/>
            <person name="Dima B."/>
            <person name="Sanchez-Garcia M."/>
            <person name="Sanchez-Ramirez S."/>
            <person name="Szollosi G.J."/>
            <person name="Szarkandi J.G."/>
            <person name="Papp V."/>
            <person name="Albert L."/>
            <person name="Andreopoulos W."/>
            <person name="Angelini C."/>
            <person name="Antonin V."/>
            <person name="Barry K.W."/>
            <person name="Bougher N.L."/>
            <person name="Buchanan P."/>
            <person name="Buyck B."/>
            <person name="Bense V."/>
            <person name="Catcheside P."/>
            <person name="Chovatia M."/>
            <person name="Cooper J."/>
            <person name="Damon W."/>
            <person name="Desjardin D."/>
            <person name="Finy P."/>
            <person name="Geml J."/>
            <person name="Haridas S."/>
            <person name="Hughes K."/>
            <person name="Justo A."/>
            <person name="Karasinski D."/>
            <person name="Kautmanova I."/>
            <person name="Kiss B."/>
            <person name="Kocsube S."/>
            <person name="Kotiranta H."/>
            <person name="LaButti K.M."/>
            <person name="Lechner B.E."/>
            <person name="Liimatainen K."/>
            <person name="Lipzen A."/>
            <person name="Lukacs Z."/>
            <person name="Mihaltcheva S."/>
            <person name="Morgado L.N."/>
            <person name="Niskanen T."/>
            <person name="Noordeloos M.E."/>
            <person name="Ohm R.A."/>
            <person name="Ortiz-Santana B."/>
            <person name="Ovrebo C."/>
            <person name="Racz N."/>
            <person name="Riley R."/>
            <person name="Savchenko A."/>
            <person name="Shiryaev A."/>
            <person name="Soop K."/>
            <person name="Spirin V."/>
            <person name="Szebenyi C."/>
            <person name="Tomsovsky M."/>
            <person name="Tulloss R.E."/>
            <person name="Uehling J."/>
            <person name="Grigoriev I.V."/>
            <person name="Vagvolgyi C."/>
            <person name="Papp T."/>
            <person name="Martin F.M."/>
            <person name="Miettinen O."/>
            <person name="Hibbett D.S."/>
            <person name="Nagy L.G."/>
        </authorList>
    </citation>
    <scope>NUCLEOTIDE SEQUENCE [LARGE SCALE GENOMIC DNA]</scope>
    <source>
        <strain evidence="1 2">NL-1719</strain>
    </source>
</reference>
<dbReference type="Proteomes" id="UP000308600">
    <property type="component" value="Unassembled WGS sequence"/>
</dbReference>
<proteinExistence type="predicted"/>
<gene>
    <name evidence="1" type="ORF">BDN72DRAFT_841138</name>
</gene>
<accession>A0ACD3AT98</accession>
<feature type="non-terminal residue" evidence="1">
    <location>
        <position position="1"/>
    </location>
</feature>
<evidence type="ECO:0000313" key="2">
    <source>
        <dbReference type="Proteomes" id="UP000308600"/>
    </source>
</evidence>
<dbReference type="EMBL" id="ML208340">
    <property type="protein sequence ID" value="TFK68946.1"/>
    <property type="molecule type" value="Genomic_DNA"/>
</dbReference>
<protein>
    <submittedName>
        <fullName evidence="1">Uncharacterized protein</fullName>
    </submittedName>
</protein>
<name>A0ACD3AT98_9AGAR</name>
<evidence type="ECO:0000313" key="1">
    <source>
        <dbReference type="EMBL" id="TFK68946.1"/>
    </source>
</evidence>
<sequence length="375" mass="40290">NVYPIELRKQPLPPPPVLSTVPIWKTRRGIIGAAILILAIIGAIVGIAASTGAKKSKIPEASGAGGTSINSTVAALGGGGVAAVNWPSNASTSQQVRLYIQKDDGFVYEAASDQNDLWNPNTTKLFRAKAGTPLAAVAPAPSQVHLYYLDTSNILQEYIYNGSWAKGATPLPSTNIAPITSLAATTWIDSSSVLNIRLYYQKQDNTIQELVYSPGSGWSSGYSFTDQAYPGAGLGAFATYFNKALFTSVYWQANDLNVHEYVYTSSWSTNMFKWSAAPSSGITAIGWPDTSSNRPQIRVYYENTARSVEEVSYGYPSGWIGNVPINTLVDIPAPISATVWLSGGVEVRSYVKSNSSNVHIEFAYSGGWTSKILSF</sequence>
<organism evidence="1 2">
    <name type="scientific">Pluteus cervinus</name>
    <dbReference type="NCBI Taxonomy" id="181527"/>
    <lineage>
        <taxon>Eukaryota</taxon>
        <taxon>Fungi</taxon>
        <taxon>Dikarya</taxon>
        <taxon>Basidiomycota</taxon>
        <taxon>Agaricomycotina</taxon>
        <taxon>Agaricomycetes</taxon>
        <taxon>Agaricomycetidae</taxon>
        <taxon>Agaricales</taxon>
        <taxon>Pluteineae</taxon>
        <taxon>Pluteaceae</taxon>
        <taxon>Pluteus</taxon>
    </lineage>
</organism>
<keyword evidence="2" id="KW-1185">Reference proteome</keyword>